<evidence type="ECO:0000256" key="11">
    <source>
        <dbReference type="SAM" id="Phobius"/>
    </source>
</evidence>
<keyword evidence="14" id="KW-1185">Reference proteome</keyword>
<sequence>METCTLRVIDHLVLVVLFTLLKSLDGTSTPRTATDYTLDSRSYFSVPTDLSETALPKELTTSITEYTKGTSTNFGDSLAGITDIPRDFSEKFHTEMKSAIEQKSYISTETATADHTTTDHATESMRSSTTWTSDSITERERTDFTHLLPSFSQEHRPSLEARTIRDTPGVSRPSTSDPDAPSQTDSTYVSATMSRAGERALLSVTSNSTSPYTSEDSSSSEASSKAFTWEGSVEGTSHGRGTSNSHGATSTGSELTAATSDSQHTTNSSSGKSSETEGPNLSTWTQSQTGQPNITQRGFEQTSGTGVIFSSTPPLTVVNHTRQGTDWTDVTDTSHTYSGRAPHTPSQGGVASSTSPFLSSESSHTGTSHQDGERTVTRVLDDGLSSEPSTGSMSTARREETDGVQPLTEEGTTILGLTTASPAAGGDPTTGDDSLFKFLSGHQPYTSETEGPTEPSEVLHSTASEPATQGPQHTEREAETEGDTQRVPTEALTTSTSAPSTTTTTTSITSITSPIPITTHQLEPSTTAETSTLRTTIITTDTTQGPPPSTPFPPAGHIPPSRTGGPHTHSPSGVGREGDISTDVTTLHLETSTATPGKTTAQGRPTTASYSKSAPTTAPAARTTASHTQGRTTTLPEATTTQMEVKPTTPVLGRPCGAQFCANGGTCVRHAGNTDICVCLPAWTGPTCTKDVNECETNPCPAGSTCVNTNGSFSCECPLGSDLENGRECTDVKTFLGSFSVNSTHSNSLHEIEGEIKHLLNVSLSLLRGYIRSTCYRSGNLRNGSEEWSIKAVNMFSISADVNGTVVHNSIQLALRNCSRSPAHCRVHKYKFSYHVESLCKVQSHRCDTERSDCRDDSGSPYCECREGYYKHHDQDKTCLACGDGYQLKNGVCVNCTFGFGGFNCTNFYKLIAIVVSPAVGGLLLILTIALIVTCCKKDKNDINKIIFKSGDLQMSPYADFPKSNRVSMEWGRETIEMQENGSTKNLLQMTDIYYSPYVTRTWSGMASTLSPACPVHATPASTRHSGTPPSYVTTHAAGTTSDHAPSLGSQGAEG</sequence>
<evidence type="ECO:0000256" key="4">
    <source>
        <dbReference type="ARBA" id="ARBA00022729"/>
    </source>
</evidence>
<dbReference type="PROSITE" id="PS00010">
    <property type="entry name" value="ASX_HYDROXYL"/>
    <property type="match status" value="1"/>
</dbReference>
<accession>A0A6P8EI08</accession>
<evidence type="ECO:0000313" key="14">
    <source>
        <dbReference type="Proteomes" id="UP000515152"/>
    </source>
</evidence>
<name>A0A6P8EI08_CLUHA</name>
<evidence type="ECO:0000313" key="15">
    <source>
        <dbReference type="RefSeq" id="XP_031415678.1"/>
    </source>
</evidence>
<keyword evidence="7 9" id="KW-1015">Disulfide bond</keyword>
<dbReference type="SMART" id="SM00179">
    <property type="entry name" value="EGF_CA"/>
    <property type="match status" value="2"/>
</dbReference>
<evidence type="ECO:0000256" key="5">
    <source>
        <dbReference type="ARBA" id="ARBA00022737"/>
    </source>
</evidence>
<dbReference type="InterPro" id="IPR000152">
    <property type="entry name" value="EGF-type_Asp/Asn_hydroxyl_site"/>
</dbReference>
<comment type="subcellular location">
    <subcellularLocation>
        <location evidence="1">Cell membrane</location>
    </subcellularLocation>
</comment>
<dbReference type="InterPro" id="IPR018097">
    <property type="entry name" value="EGF_Ca-bd_CS"/>
</dbReference>
<dbReference type="PROSITE" id="PS50026">
    <property type="entry name" value="EGF_3"/>
    <property type="match status" value="2"/>
</dbReference>
<feature type="signal peptide" evidence="12">
    <location>
        <begin position="1"/>
        <end position="26"/>
    </location>
</feature>
<reference evidence="15" key="1">
    <citation type="submission" date="2025-08" db="UniProtKB">
        <authorList>
            <consortium name="RefSeq"/>
        </authorList>
    </citation>
    <scope>IDENTIFICATION</scope>
</reference>
<feature type="compositionally biased region" description="Polar residues" evidence="10">
    <location>
        <begin position="124"/>
        <end position="135"/>
    </location>
</feature>
<keyword evidence="4 12" id="KW-0732">Signal</keyword>
<keyword evidence="5" id="KW-0677">Repeat</keyword>
<evidence type="ECO:0000259" key="13">
    <source>
        <dbReference type="PROSITE" id="PS50026"/>
    </source>
</evidence>
<dbReference type="InterPro" id="IPR049883">
    <property type="entry name" value="NOTCH1_EGF-like"/>
</dbReference>
<evidence type="ECO:0000256" key="12">
    <source>
        <dbReference type="SAM" id="SignalP"/>
    </source>
</evidence>
<feature type="compositionally biased region" description="Low complexity" evidence="10">
    <location>
        <begin position="407"/>
        <end position="419"/>
    </location>
</feature>
<feature type="compositionally biased region" description="Low complexity" evidence="10">
    <location>
        <begin position="605"/>
        <end position="626"/>
    </location>
</feature>
<evidence type="ECO:0000256" key="9">
    <source>
        <dbReference type="PROSITE-ProRule" id="PRU00076"/>
    </source>
</evidence>
<feature type="transmembrane region" description="Helical" evidence="11">
    <location>
        <begin position="911"/>
        <end position="936"/>
    </location>
</feature>
<proteinExistence type="predicted"/>
<feature type="chain" id="PRO_5028365203" evidence="12">
    <location>
        <begin position="27"/>
        <end position="1055"/>
    </location>
</feature>
<dbReference type="KEGG" id="char:105907908"/>
<dbReference type="Proteomes" id="UP000515152">
    <property type="component" value="Chromosome 2"/>
</dbReference>
<feature type="compositionally biased region" description="Polar residues" evidence="10">
    <location>
        <begin position="1020"/>
        <end position="1055"/>
    </location>
</feature>
<keyword evidence="11" id="KW-0812">Transmembrane</keyword>
<dbReference type="Gene3D" id="2.10.25.10">
    <property type="entry name" value="Laminin"/>
    <property type="match status" value="2"/>
</dbReference>
<dbReference type="PROSITE" id="PS00022">
    <property type="entry name" value="EGF_1"/>
    <property type="match status" value="1"/>
</dbReference>
<feature type="compositionally biased region" description="Polar residues" evidence="10">
    <location>
        <begin position="582"/>
        <end position="604"/>
    </location>
</feature>
<comment type="caution">
    <text evidence="9">Lacks conserved residue(s) required for the propagation of feature annotation.</text>
</comment>
<feature type="region of interest" description="Disordered" evidence="10">
    <location>
        <begin position="1019"/>
        <end position="1055"/>
    </location>
</feature>
<dbReference type="PANTHER" id="PTHR24037">
    <property type="entry name" value="HEART DEVELOPMENT PROTEIN WITH EGF-LIKE DOMAINS 1"/>
    <property type="match status" value="1"/>
</dbReference>
<dbReference type="RefSeq" id="XP_031415678.1">
    <property type="nucleotide sequence ID" value="XM_031559818.2"/>
</dbReference>
<feature type="compositionally biased region" description="Polar residues" evidence="10">
    <location>
        <begin position="386"/>
        <end position="395"/>
    </location>
</feature>
<feature type="compositionally biased region" description="Polar residues" evidence="10">
    <location>
        <begin position="239"/>
        <end position="337"/>
    </location>
</feature>
<keyword evidence="2" id="KW-1003">Cell membrane</keyword>
<feature type="domain" description="EGF-like" evidence="13">
    <location>
        <begin position="652"/>
        <end position="689"/>
    </location>
</feature>
<protein>
    <submittedName>
        <fullName evidence="15">Protein HEG isoform X1</fullName>
    </submittedName>
</protein>
<evidence type="ECO:0000256" key="7">
    <source>
        <dbReference type="ARBA" id="ARBA00023157"/>
    </source>
</evidence>
<dbReference type="CDD" id="cd00054">
    <property type="entry name" value="EGF_CA"/>
    <property type="match status" value="1"/>
</dbReference>
<dbReference type="InterPro" id="IPR001881">
    <property type="entry name" value="EGF-like_Ca-bd_dom"/>
</dbReference>
<feature type="domain" description="EGF-like" evidence="13">
    <location>
        <begin position="691"/>
        <end position="730"/>
    </location>
</feature>
<dbReference type="InterPro" id="IPR000742">
    <property type="entry name" value="EGF"/>
</dbReference>
<dbReference type="PANTHER" id="PTHR24037:SF3">
    <property type="entry name" value="PROTEIN HEG HOMOLOG 1"/>
    <property type="match status" value="1"/>
</dbReference>
<feature type="region of interest" description="Disordered" evidence="10">
    <location>
        <begin position="149"/>
        <end position="188"/>
    </location>
</feature>
<keyword evidence="11" id="KW-1133">Transmembrane helix</keyword>
<feature type="compositionally biased region" description="Low complexity" evidence="10">
    <location>
        <begin position="206"/>
        <end position="224"/>
    </location>
</feature>
<keyword evidence="3 9" id="KW-0245">EGF-like domain</keyword>
<keyword evidence="8" id="KW-0325">Glycoprotein</keyword>
<evidence type="ECO:0000256" key="1">
    <source>
        <dbReference type="ARBA" id="ARBA00004236"/>
    </source>
</evidence>
<evidence type="ECO:0000256" key="6">
    <source>
        <dbReference type="ARBA" id="ARBA00023136"/>
    </source>
</evidence>
<feature type="compositionally biased region" description="Basic and acidic residues" evidence="10">
    <location>
        <begin position="153"/>
        <end position="165"/>
    </location>
</feature>
<feature type="region of interest" description="Disordered" evidence="10">
    <location>
        <begin position="109"/>
        <end position="137"/>
    </location>
</feature>
<dbReference type="PROSITE" id="PS01187">
    <property type="entry name" value="EGF_CA"/>
    <property type="match status" value="1"/>
</dbReference>
<feature type="compositionally biased region" description="Basic and acidic residues" evidence="10">
    <location>
        <begin position="370"/>
        <end position="381"/>
    </location>
</feature>
<gene>
    <name evidence="15" type="primary">heg1</name>
</gene>
<dbReference type="CTD" id="57493"/>
<feature type="region of interest" description="Disordered" evidence="10">
    <location>
        <begin position="539"/>
        <end position="634"/>
    </location>
</feature>
<feature type="region of interest" description="Disordered" evidence="10">
    <location>
        <begin position="203"/>
        <end position="509"/>
    </location>
</feature>
<dbReference type="AlphaFoldDB" id="A0A6P8EI08"/>
<feature type="compositionally biased region" description="Low complexity" evidence="10">
    <location>
        <begin position="446"/>
        <end position="456"/>
    </location>
</feature>
<dbReference type="OrthoDB" id="9946171at2759"/>
<dbReference type="SUPFAM" id="SSF57196">
    <property type="entry name" value="EGF/Laminin"/>
    <property type="match status" value="2"/>
</dbReference>
<feature type="compositionally biased region" description="Polar residues" evidence="10">
    <location>
        <begin position="459"/>
        <end position="472"/>
    </location>
</feature>
<organism evidence="14 15">
    <name type="scientific">Clupea harengus</name>
    <name type="common">Atlantic herring</name>
    <dbReference type="NCBI Taxonomy" id="7950"/>
    <lineage>
        <taxon>Eukaryota</taxon>
        <taxon>Metazoa</taxon>
        <taxon>Chordata</taxon>
        <taxon>Craniata</taxon>
        <taxon>Vertebrata</taxon>
        <taxon>Euteleostomi</taxon>
        <taxon>Actinopterygii</taxon>
        <taxon>Neopterygii</taxon>
        <taxon>Teleostei</taxon>
        <taxon>Clupei</taxon>
        <taxon>Clupeiformes</taxon>
        <taxon>Clupeoidei</taxon>
        <taxon>Clupeidae</taxon>
        <taxon>Clupea</taxon>
    </lineage>
</organism>
<dbReference type="GO" id="GO:0005886">
    <property type="term" value="C:plasma membrane"/>
    <property type="evidence" value="ECO:0007669"/>
    <property type="project" value="UniProtKB-SubCell"/>
</dbReference>
<dbReference type="SMART" id="SM00181">
    <property type="entry name" value="EGF"/>
    <property type="match status" value="3"/>
</dbReference>
<evidence type="ECO:0000256" key="10">
    <source>
        <dbReference type="SAM" id="MobiDB-lite"/>
    </source>
</evidence>
<dbReference type="Pfam" id="PF07645">
    <property type="entry name" value="EGF_CA"/>
    <property type="match status" value="2"/>
</dbReference>
<evidence type="ECO:0000256" key="3">
    <source>
        <dbReference type="ARBA" id="ARBA00022536"/>
    </source>
</evidence>
<evidence type="ECO:0000256" key="8">
    <source>
        <dbReference type="ARBA" id="ARBA00023180"/>
    </source>
</evidence>
<evidence type="ECO:0000256" key="2">
    <source>
        <dbReference type="ARBA" id="ARBA00022475"/>
    </source>
</evidence>
<dbReference type="GeneID" id="105907908"/>
<feature type="compositionally biased region" description="Polar residues" evidence="10">
    <location>
        <begin position="172"/>
        <end position="188"/>
    </location>
</feature>
<feature type="disulfide bond" evidence="9">
    <location>
        <begin position="679"/>
        <end position="688"/>
    </location>
</feature>
<feature type="compositionally biased region" description="Low complexity" evidence="10">
    <location>
        <begin position="493"/>
        <end position="509"/>
    </location>
</feature>
<feature type="compositionally biased region" description="Pro residues" evidence="10">
    <location>
        <begin position="545"/>
        <end position="557"/>
    </location>
</feature>
<feature type="compositionally biased region" description="Low complexity" evidence="10">
    <location>
        <begin position="352"/>
        <end position="363"/>
    </location>
</feature>
<keyword evidence="6 11" id="KW-0472">Membrane</keyword>
<dbReference type="GO" id="GO:0005509">
    <property type="term" value="F:calcium ion binding"/>
    <property type="evidence" value="ECO:0007669"/>
    <property type="project" value="InterPro"/>
</dbReference>